<dbReference type="GO" id="GO:0006508">
    <property type="term" value="P:proteolysis"/>
    <property type="evidence" value="ECO:0007669"/>
    <property type="project" value="UniProtKB-KW"/>
</dbReference>
<comment type="caution">
    <text evidence="1">The sequence shown here is derived from an EMBL/GenBank/DDBJ whole genome shotgun (WGS) entry which is preliminary data.</text>
</comment>
<dbReference type="SUPFAM" id="SSF46458">
    <property type="entry name" value="Globin-like"/>
    <property type="match status" value="1"/>
</dbReference>
<name>A0ABR9CHE1_9HYPH</name>
<keyword evidence="2" id="KW-1185">Reference proteome</keyword>
<accession>A0ABR9CHE1</accession>
<reference evidence="1 2" key="2">
    <citation type="journal article" date="2021" name="Int. J. Syst. Evol. Microbiol.">
        <title>Roseibium litorale sp. nov., isolated from a tidal flat sediment and proposal for the reclassification of Labrenzia polysiphoniae as Roseibium polysiphoniae comb. nov.</title>
        <authorList>
            <person name="Liu Y."/>
            <person name="Pei T."/>
            <person name="Du J."/>
            <person name="Chao M."/>
            <person name="Deng M.R."/>
            <person name="Zhu H."/>
        </authorList>
    </citation>
    <scope>NUCLEOTIDE SEQUENCE [LARGE SCALE GENOMIC DNA]</scope>
    <source>
        <strain evidence="1 2">4C16A</strain>
    </source>
</reference>
<dbReference type="GO" id="GO:0008233">
    <property type="term" value="F:peptidase activity"/>
    <property type="evidence" value="ECO:0007669"/>
    <property type="project" value="UniProtKB-KW"/>
</dbReference>
<dbReference type="Gene3D" id="1.10.490.10">
    <property type="entry name" value="Globins"/>
    <property type="match status" value="1"/>
</dbReference>
<keyword evidence="1" id="KW-0378">Hydrolase</keyword>
<gene>
    <name evidence="1" type="ORF">IG616_01070</name>
</gene>
<dbReference type="RefSeq" id="WP_192145592.1">
    <property type="nucleotide sequence ID" value="NZ_JACYXI010000001.1"/>
</dbReference>
<evidence type="ECO:0000313" key="2">
    <source>
        <dbReference type="Proteomes" id="UP000632063"/>
    </source>
</evidence>
<keyword evidence="1" id="KW-0645">Protease</keyword>
<dbReference type="EMBL" id="JACYXI010000001">
    <property type="protein sequence ID" value="MBD8890124.1"/>
    <property type="molecule type" value="Genomic_DNA"/>
</dbReference>
<dbReference type="Proteomes" id="UP000632063">
    <property type="component" value="Unassembled WGS sequence"/>
</dbReference>
<proteinExistence type="predicted"/>
<reference evidence="2" key="1">
    <citation type="submission" date="2020-09" db="EMBL/GenBank/DDBJ databases">
        <title>The genome sequence of strain Labrenzia suaedae 4C16A.</title>
        <authorList>
            <person name="Liu Y."/>
        </authorList>
    </citation>
    <scope>NUCLEOTIDE SEQUENCE [LARGE SCALE GENOMIC DNA]</scope>
    <source>
        <strain evidence="2">4C16A</strain>
    </source>
</reference>
<protein>
    <submittedName>
        <fullName evidence="1">Clp protease ClpP</fullName>
    </submittedName>
</protein>
<dbReference type="InterPro" id="IPR012292">
    <property type="entry name" value="Globin/Proto"/>
</dbReference>
<evidence type="ECO:0000313" key="1">
    <source>
        <dbReference type="EMBL" id="MBD8890124.1"/>
    </source>
</evidence>
<dbReference type="InterPro" id="IPR009050">
    <property type="entry name" value="Globin-like_sf"/>
</dbReference>
<organism evidence="1 2">
    <name type="scientific">Roseibium litorale</name>
    <dbReference type="NCBI Taxonomy" id="2803841"/>
    <lineage>
        <taxon>Bacteria</taxon>
        <taxon>Pseudomonadati</taxon>
        <taxon>Pseudomonadota</taxon>
        <taxon>Alphaproteobacteria</taxon>
        <taxon>Hyphomicrobiales</taxon>
        <taxon>Stappiaceae</taxon>
        <taxon>Roseibium</taxon>
    </lineage>
</organism>
<sequence>MELYLTLGGRPAIAAAAERLNKRLRLDSGFGGSSRALPAPYLEDLTEFLVFVTGGAPVYEGRPVSKLLRPLCPSQEAFEVLVDHVVTVLIGRERRPTEEAQLRVLLEHVRPLVLSAREETPAHAGQPFQRLTVVA</sequence>